<dbReference type="Proteomes" id="UP001151079">
    <property type="component" value="Unassembled WGS sequence"/>
</dbReference>
<keyword evidence="2" id="KW-1185">Reference proteome</keyword>
<sequence>MLKKILKFEGAQELSKNEQKNIKGGIACGSYDGFCPNGSYCSNGPVNGIWRGLCVYGDE</sequence>
<evidence type="ECO:0000313" key="2">
    <source>
        <dbReference type="Proteomes" id="UP001151079"/>
    </source>
</evidence>
<organism evidence="1 2">
    <name type="scientific">Flavobacterium shii</name>
    <dbReference type="NCBI Taxonomy" id="2987687"/>
    <lineage>
        <taxon>Bacteria</taxon>
        <taxon>Pseudomonadati</taxon>
        <taxon>Bacteroidota</taxon>
        <taxon>Flavobacteriia</taxon>
        <taxon>Flavobacteriales</taxon>
        <taxon>Flavobacteriaceae</taxon>
        <taxon>Flavobacterium</taxon>
    </lineage>
</organism>
<comment type="caution">
    <text evidence="1">The sequence shown here is derived from an EMBL/GenBank/DDBJ whole genome shotgun (WGS) entry which is preliminary data.</text>
</comment>
<reference evidence="1" key="1">
    <citation type="submission" date="2022-10" db="EMBL/GenBank/DDBJ databases">
        <title>Two novel species of Flavobacterium.</title>
        <authorList>
            <person name="Liu Q."/>
            <person name="Xin Y.-H."/>
        </authorList>
    </citation>
    <scope>NUCLEOTIDE SEQUENCE</scope>
    <source>
        <strain evidence="1">LS1R49</strain>
    </source>
</reference>
<proteinExistence type="predicted"/>
<evidence type="ECO:0000313" key="1">
    <source>
        <dbReference type="EMBL" id="MCV9930056.1"/>
    </source>
</evidence>
<dbReference type="RefSeq" id="WP_264208137.1">
    <property type="nucleotide sequence ID" value="NZ_JAOZEW010000026.1"/>
</dbReference>
<dbReference type="EMBL" id="JAOZEW010000026">
    <property type="protein sequence ID" value="MCV9930056.1"/>
    <property type="molecule type" value="Genomic_DNA"/>
</dbReference>
<accession>A0A9X3C005</accession>
<protein>
    <submittedName>
        <fullName evidence="1">Uncharacterized protein</fullName>
    </submittedName>
</protein>
<name>A0A9X3C005_9FLAO</name>
<dbReference type="AlphaFoldDB" id="A0A9X3C005"/>
<gene>
    <name evidence="1" type="ORF">OIU83_20515</name>
</gene>